<reference evidence="4" key="1">
    <citation type="journal article" date="2021" name="Sci. Rep.">
        <title>Diploid genomic architecture of Nitzschia inconspicua, an elite biomass production diatom.</title>
        <authorList>
            <person name="Oliver A."/>
            <person name="Podell S."/>
            <person name="Pinowska A."/>
            <person name="Traller J.C."/>
            <person name="Smith S.R."/>
            <person name="McClure R."/>
            <person name="Beliaev A."/>
            <person name="Bohutskyi P."/>
            <person name="Hill E.A."/>
            <person name="Rabines A."/>
            <person name="Zheng H."/>
            <person name="Allen L.Z."/>
            <person name="Kuo A."/>
            <person name="Grigoriev I.V."/>
            <person name="Allen A.E."/>
            <person name="Hazlebeck D."/>
            <person name="Allen E.E."/>
        </authorList>
    </citation>
    <scope>NUCLEOTIDE SEQUENCE</scope>
    <source>
        <strain evidence="4">Hildebrandi</strain>
    </source>
</reference>
<dbReference type="InterPro" id="IPR000008">
    <property type="entry name" value="C2_dom"/>
</dbReference>
<evidence type="ECO:0000256" key="1">
    <source>
        <dbReference type="SAM" id="MobiDB-lite"/>
    </source>
</evidence>
<proteinExistence type="predicted"/>
<feature type="compositionally biased region" description="Low complexity" evidence="1">
    <location>
        <begin position="72"/>
        <end position="88"/>
    </location>
</feature>
<feature type="region of interest" description="Disordered" evidence="1">
    <location>
        <begin position="68"/>
        <end position="114"/>
    </location>
</feature>
<keyword evidence="2" id="KW-1133">Transmembrane helix</keyword>
<keyword evidence="2" id="KW-0472">Membrane</keyword>
<protein>
    <submittedName>
        <fullName evidence="4">C2 domain containing protein</fullName>
    </submittedName>
</protein>
<reference evidence="4" key="2">
    <citation type="submission" date="2021-04" db="EMBL/GenBank/DDBJ databases">
        <authorList>
            <person name="Podell S."/>
        </authorList>
    </citation>
    <scope>NUCLEOTIDE SEQUENCE</scope>
    <source>
        <strain evidence="4">Hildebrandi</strain>
    </source>
</reference>
<dbReference type="Pfam" id="PF00168">
    <property type="entry name" value="C2"/>
    <property type="match status" value="1"/>
</dbReference>
<dbReference type="OrthoDB" id="1029639at2759"/>
<evidence type="ECO:0000256" key="2">
    <source>
        <dbReference type="SAM" id="Phobius"/>
    </source>
</evidence>
<evidence type="ECO:0000313" key="4">
    <source>
        <dbReference type="EMBL" id="KAG7356859.1"/>
    </source>
</evidence>
<dbReference type="PROSITE" id="PS50004">
    <property type="entry name" value="C2"/>
    <property type="match status" value="1"/>
</dbReference>
<keyword evidence="2" id="KW-0812">Transmembrane</keyword>
<feature type="domain" description="C2" evidence="3">
    <location>
        <begin position="379"/>
        <end position="499"/>
    </location>
</feature>
<evidence type="ECO:0000259" key="3">
    <source>
        <dbReference type="PROSITE" id="PS50004"/>
    </source>
</evidence>
<comment type="caution">
    <text evidence="4">The sequence shown here is derived from an EMBL/GenBank/DDBJ whole genome shotgun (WGS) entry which is preliminary data.</text>
</comment>
<organism evidence="4 5">
    <name type="scientific">Nitzschia inconspicua</name>
    <dbReference type="NCBI Taxonomy" id="303405"/>
    <lineage>
        <taxon>Eukaryota</taxon>
        <taxon>Sar</taxon>
        <taxon>Stramenopiles</taxon>
        <taxon>Ochrophyta</taxon>
        <taxon>Bacillariophyta</taxon>
        <taxon>Bacillariophyceae</taxon>
        <taxon>Bacillariophycidae</taxon>
        <taxon>Bacillariales</taxon>
        <taxon>Bacillariaceae</taxon>
        <taxon>Nitzschia</taxon>
    </lineage>
</organism>
<sequence length="1154" mass="130738">MVETAHGMVTAATLSTCSFDTDPSTDATCNDEFVSHGQNHAECSWLSRSLVPAFWALPTFTSLEQSCREEQPVSSSRIPRQPSSSDRSLSSHDNQDKSPSSLEGSLAFRRGRSTPGSSAWKNVYVVLNLTDVGSLTCFREKPVFDKSVPRRNSFLRQRRKSRGDTRPRLQEASLLDHVSELVNNHKHDLIKGTTSTSKEQLRLHIGENVCWIGKDIQSSETEFIIEVPSEGANWVGKIGEEIPQNSDSSGMNSSTPHRLYFKCARHVEKVMWLQAMEGIDRLSKDVHAKRGMQTYFTPTITVKHRRTRTQLCSLLAQEGTRLFADDDMCREDDPRMNRALHRMDKRGEKEYLVYPTYAYPNRWMTERELHVEMLKPSETFHDLRVLDGSSKDREIGVLRVEALECVGLPVLDLASETDAVVYFVCGSYAFTTDVIWNRLNPKWLPKSRRVCVIPIYHAYARLFAGVFDDDGKHEKDDFAGRVVIELSRLRPRSTYDVTLPLRMSSQVYSRVPRGSLRLRFSLEWHSERAALLSYIPRTIRSPTKHRPKDDVTVLCADEKAFRNIAMTVHGVDMPGKFSPQLFKACMRELNFTRKVATNTIRDLSIELLLWRNPVVAGMVFCAWIHCVHNGSLSLMPFYVAVFLVLAMMRTYALYGSDGPIQQGFIPPSFEEMLAVLIPKRTANAMSPIQLRTLKSSGKRSLTSANSPNKITRVPLTHQQQGKWLFRLFGFSSDVGSQTDPEHYDMEFPFSQGLRDPITGDLCYRKFGVHDSLVVKAKGNSLPRSECDDSESALDDILVCPLDRSMIGDVKRRASYDGFLSSHVKKRKSKLFTPLKLGASFRSEKRGGSQKQLYAGSEIKIEDLPPRLRYPNQDIHCKEPSKKKNLSGDLDELRDNIHKLSFHLFNDRTHIPPSDGTLHLGATRRSEKSPAALKAELERLLNTGPYSSSNPVIARIGLYLEPIVDSLQSILAISRVVYNVLTWRDPVLSFWVTILFMLSSILLFFFPWRLVFFIIGLAVLGPQNWALRVLHEKGMAPNCVSKVISSLKPSNEVYFPDNEKKEARLVDAIEVNSRIDQPIISCHSNGNSAPLQLSQNNANPCTLYQVCVPYSQLNGTQRFYDWPPDPQYAKCTSNSHSFQQSLARSKGRKISRQTI</sequence>
<dbReference type="Proteomes" id="UP000693970">
    <property type="component" value="Unassembled WGS sequence"/>
</dbReference>
<dbReference type="AlphaFoldDB" id="A0A9K3L7W4"/>
<evidence type="ECO:0000313" key="5">
    <source>
        <dbReference type="Proteomes" id="UP000693970"/>
    </source>
</evidence>
<feature type="transmembrane region" description="Helical" evidence="2">
    <location>
        <begin position="989"/>
        <end position="1019"/>
    </location>
</feature>
<dbReference type="EMBL" id="JAGRRH010000015">
    <property type="protein sequence ID" value="KAG7356859.1"/>
    <property type="molecule type" value="Genomic_DNA"/>
</dbReference>
<keyword evidence="5" id="KW-1185">Reference proteome</keyword>
<gene>
    <name evidence="4" type="ORF">IV203_001546</name>
</gene>
<accession>A0A9K3L7W4</accession>
<name>A0A9K3L7W4_9STRA</name>